<dbReference type="PANTHER" id="PTHR13183">
    <property type="entry name" value="AXONEMAL INNER ARM DYNEIN LIGHT CHAIN 28"/>
    <property type="match status" value="1"/>
</dbReference>
<name>A0A0S4KGN7_BODSA</name>
<keyword evidence="1" id="KW-0175">Coiled coil</keyword>
<keyword evidence="3" id="KW-1185">Reference proteome</keyword>
<protein>
    <submittedName>
        <fullName evidence="2">Dynein light arm chain, putative</fullName>
    </submittedName>
</protein>
<dbReference type="OMA" id="AECMLEV"/>
<evidence type="ECO:0000313" key="2">
    <source>
        <dbReference type="EMBL" id="CUI14871.1"/>
    </source>
</evidence>
<accession>A0A0S4KGN7</accession>
<dbReference type="EMBL" id="CYKH01001680">
    <property type="protein sequence ID" value="CUI14871.1"/>
    <property type="molecule type" value="Genomic_DNA"/>
</dbReference>
<dbReference type="VEuPathDB" id="TriTrypDB:BSAL_18000"/>
<sequence>MSSYIAVDGPVDADRTLIRYDVPFAPEDPKRSLKLRQRLGLAAETRDVDANVRVVIDSFLVPRTWEENGVRWVQHASPYPTSRIETVQTKEKLKKLMKEMGGKSTGICPIRSMLYGECFLEVIRQVAAECWERGLLLLKVHAERVESQTAHRDLFESRTGYAFRLALKGEKDTGAMIRQIEDFKRRSVELSKEEEVLSLKCEEHKKYAEEQILIDEKKFNDEINVLKKEGTQKKNQLDSLTAPIKR</sequence>
<dbReference type="PANTHER" id="PTHR13183:SF1">
    <property type="entry name" value="ARM LIGHT CHAIN, AXONEMAL, PUTATIVE-RELATED"/>
    <property type="match status" value="1"/>
</dbReference>
<dbReference type="GO" id="GO:0005930">
    <property type="term" value="C:axoneme"/>
    <property type="evidence" value="ECO:0007669"/>
    <property type="project" value="TreeGrafter"/>
</dbReference>
<dbReference type="Proteomes" id="UP000051952">
    <property type="component" value="Unassembled WGS sequence"/>
</dbReference>
<dbReference type="InterPro" id="IPR019347">
    <property type="entry name" value="Axonemal_dynein_light_chain"/>
</dbReference>
<dbReference type="GO" id="GO:0045504">
    <property type="term" value="F:dynein heavy chain binding"/>
    <property type="evidence" value="ECO:0007669"/>
    <property type="project" value="TreeGrafter"/>
</dbReference>
<proteinExistence type="predicted"/>
<evidence type="ECO:0000256" key="1">
    <source>
        <dbReference type="ARBA" id="ARBA00023054"/>
    </source>
</evidence>
<dbReference type="OrthoDB" id="9988029at2759"/>
<evidence type="ECO:0000313" key="3">
    <source>
        <dbReference type="Proteomes" id="UP000051952"/>
    </source>
</evidence>
<gene>
    <name evidence="2" type="ORF">BSAL_18000</name>
</gene>
<organism evidence="2 3">
    <name type="scientific">Bodo saltans</name>
    <name type="common">Flagellated protozoan</name>
    <dbReference type="NCBI Taxonomy" id="75058"/>
    <lineage>
        <taxon>Eukaryota</taxon>
        <taxon>Discoba</taxon>
        <taxon>Euglenozoa</taxon>
        <taxon>Kinetoplastea</taxon>
        <taxon>Metakinetoplastina</taxon>
        <taxon>Eubodonida</taxon>
        <taxon>Bodonidae</taxon>
        <taxon>Bodo</taxon>
    </lineage>
</organism>
<dbReference type="AlphaFoldDB" id="A0A0S4KGN7"/>
<reference evidence="3" key="1">
    <citation type="submission" date="2015-09" db="EMBL/GenBank/DDBJ databases">
        <authorList>
            <consortium name="Pathogen Informatics"/>
        </authorList>
    </citation>
    <scope>NUCLEOTIDE SEQUENCE [LARGE SCALE GENOMIC DNA]</scope>
    <source>
        <strain evidence="3">Lake Konstanz</strain>
    </source>
</reference>
<dbReference type="Pfam" id="PF10211">
    <property type="entry name" value="Ax_dynein_light"/>
    <property type="match status" value="1"/>
</dbReference>